<name>A0ABT4ICN5_9ACTO</name>
<feature type="region of interest" description="Disordered" evidence="1">
    <location>
        <begin position="17"/>
        <end position="51"/>
    </location>
</feature>
<comment type="caution">
    <text evidence="2">The sequence shown here is derived from an EMBL/GenBank/DDBJ whole genome shotgun (WGS) entry which is preliminary data.</text>
</comment>
<sequence>MAPEGFELVGVVEYWGLTPPAAPPEGEEEPADPPSPTSGPEPVIRPGATDDQDGTVLALFVSAVVILVSTALKLVASDGIPDCSPDSAV</sequence>
<organism evidence="2 3">
    <name type="scientific">Actinomyces israelii</name>
    <dbReference type="NCBI Taxonomy" id="1659"/>
    <lineage>
        <taxon>Bacteria</taxon>
        <taxon>Bacillati</taxon>
        <taxon>Actinomycetota</taxon>
        <taxon>Actinomycetes</taxon>
        <taxon>Actinomycetales</taxon>
        <taxon>Actinomycetaceae</taxon>
        <taxon>Actinomyces</taxon>
    </lineage>
</organism>
<dbReference type="EMBL" id="JAPTMY010000058">
    <property type="protein sequence ID" value="MCZ0859506.1"/>
    <property type="molecule type" value="Genomic_DNA"/>
</dbReference>
<evidence type="ECO:0000313" key="3">
    <source>
        <dbReference type="Proteomes" id="UP001072034"/>
    </source>
</evidence>
<protein>
    <submittedName>
        <fullName evidence="2">Uncharacterized protein</fullName>
    </submittedName>
</protein>
<keyword evidence="3" id="KW-1185">Reference proteome</keyword>
<gene>
    <name evidence="2" type="ORF">OHJ16_15850</name>
</gene>
<dbReference type="Proteomes" id="UP001072034">
    <property type="component" value="Unassembled WGS sequence"/>
</dbReference>
<proteinExistence type="predicted"/>
<dbReference type="RefSeq" id="WP_268918699.1">
    <property type="nucleotide sequence ID" value="NZ_CAJPNG010000160.1"/>
</dbReference>
<reference evidence="2" key="1">
    <citation type="submission" date="2022-10" db="EMBL/GenBank/DDBJ databases">
        <title>Genome sequence of Actinomyces israelii ATCC 10048.</title>
        <authorList>
            <person name="Watt R.M."/>
            <person name="Tong W.M."/>
        </authorList>
    </citation>
    <scope>NUCLEOTIDE SEQUENCE</scope>
    <source>
        <strain evidence="2">ATCC 10048</strain>
    </source>
</reference>
<evidence type="ECO:0000313" key="2">
    <source>
        <dbReference type="EMBL" id="MCZ0859506.1"/>
    </source>
</evidence>
<accession>A0ABT4ICN5</accession>
<evidence type="ECO:0000256" key="1">
    <source>
        <dbReference type="SAM" id="MobiDB-lite"/>
    </source>
</evidence>